<dbReference type="OrthoDB" id="9788219at2"/>
<dbReference type="AlphaFoldDB" id="A0A212T0B9"/>
<dbReference type="PANTHER" id="PTHR36917:SF1">
    <property type="entry name" value="INNER MEMBRANE-SPANNING PROTEIN YCIB"/>
    <property type="match status" value="1"/>
</dbReference>
<dbReference type="GO" id="GO:0005886">
    <property type="term" value="C:plasma membrane"/>
    <property type="evidence" value="ECO:0007669"/>
    <property type="project" value="UniProtKB-SubCell"/>
</dbReference>
<evidence type="ECO:0000256" key="2">
    <source>
        <dbReference type="ARBA" id="ARBA00022692"/>
    </source>
</evidence>
<comment type="caution">
    <text evidence="5">Lacks conserved residue(s) required for the propagation of feature annotation.</text>
</comment>
<evidence type="ECO:0000313" key="6">
    <source>
        <dbReference type="EMBL" id="SNC59320.1"/>
    </source>
</evidence>
<evidence type="ECO:0000256" key="3">
    <source>
        <dbReference type="ARBA" id="ARBA00022989"/>
    </source>
</evidence>
<dbReference type="PANTHER" id="PTHR36917">
    <property type="entry name" value="INTRACELLULAR SEPTATION PROTEIN A-RELATED"/>
    <property type="match status" value="1"/>
</dbReference>
<accession>A0A212T0B9</accession>
<protein>
    <recommendedName>
        <fullName evidence="5">Inner membrane-spanning protein YciB</fullName>
    </recommendedName>
</protein>
<keyword evidence="1 5" id="KW-1003">Cell membrane</keyword>
<dbReference type="InterPro" id="IPR006008">
    <property type="entry name" value="YciB"/>
</dbReference>
<reference evidence="6 7" key="1">
    <citation type="submission" date="2017-06" db="EMBL/GenBank/DDBJ databases">
        <authorList>
            <person name="Kim H.J."/>
            <person name="Triplett B.A."/>
        </authorList>
    </citation>
    <scope>NUCLEOTIDE SEQUENCE [LARGE SCALE GENOMIC DNA]</scope>
    <source>
        <strain evidence="6 7">MWH-VicM1</strain>
    </source>
</reference>
<comment type="similarity">
    <text evidence="5">Belongs to the YciB family.</text>
</comment>
<dbReference type="Proteomes" id="UP000197215">
    <property type="component" value="Unassembled WGS sequence"/>
</dbReference>
<dbReference type="RefSeq" id="WP_088811919.1">
    <property type="nucleotide sequence ID" value="NZ_FYEX01000001.1"/>
</dbReference>
<evidence type="ECO:0000313" key="7">
    <source>
        <dbReference type="Proteomes" id="UP000197215"/>
    </source>
</evidence>
<gene>
    <name evidence="5" type="primary">yciB</name>
    <name evidence="6" type="ORF">SAMN06295916_0041</name>
</gene>
<organism evidence="6 7">
    <name type="scientific">Polynucleobacter victoriensis</name>
    <dbReference type="NCBI Taxonomy" id="2049319"/>
    <lineage>
        <taxon>Bacteria</taxon>
        <taxon>Pseudomonadati</taxon>
        <taxon>Pseudomonadota</taxon>
        <taxon>Betaproteobacteria</taxon>
        <taxon>Burkholderiales</taxon>
        <taxon>Burkholderiaceae</taxon>
        <taxon>Polynucleobacter</taxon>
    </lineage>
</organism>
<keyword evidence="7" id="KW-1185">Reference proteome</keyword>
<evidence type="ECO:0000256" key="1">
    <source>
        <dbReference type="ARBA" id="ARBA00022475"/>
    </source>
</evidence>
<evidence type="ECO:0000256" key="4">
    <source>
        <dbReference type="ARBA" id="ARBA00023136"/>
    </source>
</evidence>
<dbReference type="NCBIfam" id="NF001325">
    <property type="entry name" value="PRK00259.1-3"/>
    <property type="match status" value="1"/>
</dbReference>
<keyword evidence="2 5" id="KW-0812">Transmembrane</keyword>
<evidence type="ECO:0000256" key="5">
    <source>
        <dbReference type="HAMAP-Rule" id="MF_00189"/>
    </source>
</evidence>
<dbReference type="HAMAP" id="MF_00189">
    <property type="entry name" value="YciB"/>
    <property type="match status" value="1"/>
</dbReference>
<feature type="transmembrane region" description="Helical" evidence="5">
    <location>
        <begin position="80"/>
        <end position="96"/>
    </location>
</feature>
<feature type="transmembrane region" description="Helical" evidence="5">
    <location>
        <begin position="125"/>
        <end position="143"/>
    </location>
</feature>
<keyword evidence="5" id="KW-0997">Cell inner membrane</keyword>
<proteinExistence type="inferred from homology"/>
<dbReference type="NCBIfam" id="TIGR00997">
    <property type="entry name" value="ispZ"/>
    <property type="match status" value="1"/>
</dbReference>
<comment type="subcellular location">
    <subcellularLocation>
        <location evidence="5">Cell inner membrane</location>
        <topology evidence="5">Multi-pass membrane protein</topology>
    </subcellularLocation>
</comment>
<dbReference type="EMBL" id="FYEX01000001">
    <property type="protein sequence ID" value="SNC59320.1"/>
    <property type="molecule type" value="Genomic_DNA"/>
</dbReference>
<dbReference type="Pfam" id="PF04279">
    <property type="entry name" value="IspA"/>
    <property type="match status" value="1"/>
</dbReference>
<feature type="transmembrane region" description="Helical" evidence="5">
    <location>
        <begin position="51"/>
        <end position="68"/>
    </location>
</feature>
<keyword evidence="3 5" id="KW-1133">Transmembrane helix</keyword>
<keyword evidence="4 5" id="KW-0472">Membrane</keyword>
<feature type="transmembrane region" description="Helical" evidence="5">
    <location>
        <begin position="155"/>
        <end position="173"/>
    </location>
</feature>
<comment type="function">
    <text evidence="5">Plays a role in cell envelope biogenesis, maintenance of cell envelope integrity and membrane homeostasis.</text>
</comment>
<name>A0A212T0B9_9BURK</name>
<sequence>MKFLFDLLPVILFFIAFKMADIYVATGVAMAATLAQIIWVALKYKKVEPMQWASLALIMIFGGLTIGLQDKTFIQWKPSILYWLFSIGLWASATFWKKNLIQAAMAHQLTLKPGVGQHLWHQLNLAWVAFFLIMGILNLVVAYQFDEATWVNFKLFGGMGLMLAFVIAQGVWLNKFIVNEHK</sequence>